<comment type="similarity">
    <text evidence="2 6">Belongs to the DNA polymerase epsilon subunit B family.</text>
</comment>
<keyword evidence="5 6" id="KW-0539">Nucleus</keyword>
<dbReference type="PANTHER" id="PTHR12708">
    <property type="entry name" value="DNA POLYMERASE EPSILON SUBUNIT B"/>
    <property type="match status" value="1"/>
</dbReference>
<dbReference type="EMBL" id="HBFQ01045719">
    <property type="protein sequence ID" value="CAD8858177.1"/>
    <property type="molecule type" value="Transcribed_RNA"/>
</dbReference>
<keyword evidence="3 6" id="KW-0235">DNA replication</keyword>
<name>A0A7S1ALD6_NOCSC</name>
<evidence type="ECO:0000256" key="5">
    <source>
        <dbReference type="ARBA" id="ARBA00023242"/>
    </source>
</evidence>
<dbReference type="GO" id="GO:0042276">
    <property type="term" value="P:error-prone translesion synthesis"/>
    <property type="evidence" value="ECO:0007669"/>
    <property type="project" value="TreeGrafter"/>
</dbReference>
<protein>
    <recommendedName>
        <fullName evidence="6">DNA polymerase epsilon subunit</fullName>
    </recommendedName>
    <alternativeName>
        <fullName evidence="6">DNA polymerase II subunit 2</fullName>
    </alternativeName>
</protein>
<comment type="subcellular location">
    <subcellularLocation>
        <location evidence="1 6">Nucleus</location>
    </subcellularLocation>
</comment>
<reference evidence="8" key="1">
    <citation type="submission" date="2021-01" db="EMBL/GenBank/DDBJ databases">
        <authorList>
            <person name="Corre E."/>
            <person name="Pelletier E."/>
            <person name="Niang G."/>
            <person name="Scheremetjew M."/>
            <person name="Finn R."/>
            <person name="Kale V."/>
            <person name="Holt S."/>
            <person name="Cochrane G."/>
            <person name="Meng A."/>
            <person name="Brown T."/>
            <person name="Cohen L."/>
        </authorList>
    </citation>
    <scope>NUCLEOTIDE SEQUENCE</scope>
</reference>
<dbReference type="PANTHER" id="PTHR12708:SF0">
    <property type="entry name" value="DNA POLYMERASE EPSILON SUBUNIT 2"/>
    <property type="match status" value="1"/>
</dbReference>
<dbReference type="InterPro" id="IPR007185">
    <property type="entry name" value="DNA_pol_a/d/e_bsu"/>
</dbReference>
<evidence type="ECO:0000256" key="4">
    <source>
        <dbReference type="ARBA" id="ARBA00023125"/>
    </source>
</evidence>
<evidence type="ECO:0000256" key="2">
    <source>
        <dbReference type="ARBA" id="ARBA00009560"/>
    </source>
</evidence>
<accession>A0A7S1ALD6</accession>
<dbReference type="PIRSF" id="PIRSF000799">
    <property type="entry name" value="DNA_pol_eps_2"/>
    <property type="match status" value="1"/>
</dbReference>
<proteinExistence type="inferred from homology"/>
<dbReference type="GO" id="GO:0008622">
    <property type="term" value="C:epsilon DNA polymerase complex"/>
    <property type="evidence" value="ECO:0007669"/>
    <property type="project" value="UniProtKB-UniRule"/>
</dbReference>
<dbReference type="Gene3D" id="3.60.21.50">
    <property type="match status" value="1"/>
</dbReference>
<evidence type="ECO:0000256" key="1">
    <source>
        <dbReference type="ARBA" id="ARBA00004123"/>
    </source>
</evidence>
<evidence type="ECO:0000256" key="3">
    <source>
        <dbReference type="ARBA" id="ARBA00022705"/>
    </source>
</evidence>
<dbReference type="GO" id="GO:0003677">
    <property type="term" value="F:DNA binding"/>
    <property type="evidence" value="ECO:0007669"/>
    <property type="project" value="UniProtKB-UniRule"/>
</dbReference>
<sequence>MQRAWLREFNALGLQLRPQAARVVTTYLKEQANPQQAVEELVEQTKSFLQTRRGSVESVIDADVIEAVIELKEQRGKVMEVEGMQTEAIEGDGIQVYDVMTQVRPFDYRRQTKEWVLSINKPTLFPSCDSKAKIYQDRYYLLWQRLLLDGDFIPEAETTDGLIPGKKVLTPVASIVGNPGKKITFGLISRFQQDGFRGWTIEDPHKVLRLNLGVTESSRLVTDGSFVLLEGELKGDIFDVHRLDVPQAVPRIVSMEQDQVPVQVFGGDQTEEQLATLGIVEQEHPEGMYVILSEVHLDKSKVVEKLSVLLNGYEQSTPPEVYVFMGNFCSVPFVPTSEGVKSYRQGFERLKLMLNRLSAHIERGTRFVFVPGPSDPGAQMLPRVPLPNYLTSDLAQHVPNVIMGTNPCRIRHFTRELIFFRHDIMRLVRKHEVVPLRDPHEGAPPLPEHVREEMVRLLLDQAHLVPLPLEESNIMWAFDHTLRLYPLPHAVFIGGVSSHFDCNCHQCDVASVGPFNRDGGFYAYHPVKAQLEQCEVPEQMD</sequence>
<evidence type="ECO:0000259" key="7">
    <source>
        <dbReference type="Pfam" id="PF04042"/>
    </source>
</evidence>
<evidence type="ECO:0000256" key="6">
    <source>
        <dbReference type="PIRNR" id="PIRNR000799"/>
    </source>
</evidence>
<evidence type="ECO:0000313" key="8">
    <source>
        <dbReference type="EMBL" id="CAD8858177.1"/>
    </source>
</evidence>
<dbReference type="InterPro" id="IPR016266">
    <property type="entry name" value="POLE2"/>
</dbReference>
<dbReference type="AlphaFoldDB" id="A0A7S1ALD6"/>
<gene>
    <name evidence="8" type="ORF">NSCI0253_LOCUS32530</name>
</gene>
<dbReference type="GO" id="GO:0006261">
    <property type="term" value="P:DNA-templated DNA replication"/>
    <property type="evidence" value="ECO:0007669"/>
    <property type="project" value="InterPro"/>
</dbReference>
<dbReference type="Pfam" id="PF04042">
    <property type="entry name" value="DNA_pol_E_B"/>
    <property type="match status" value="1"/>
</dbReference>
<comment type="function">
    <text evidence="6">Participates in DNA repair and in chromosomal DNA replication.</text>
</comment>
<feature type="domain" description="DNA polymerase alpha/delta/epsilon subunit B" evidence="7">
    <location>
        <begin position="290"/>
        <end position="501"/>
    </location>
</feature>
<keyword evidence="4 6" id="KW-0238">DNA-binding</keyword>
<organism evidence="8">
    <name type="scientific">Noctiluca scintillans</name>
    <name type="common">Sea sparkle</name>
    <name type="synonym">Red tide dinoflagellate</name>
    <dbReference type="NCBI Taxonomy" id="2966"/>
    <lineage>
        <taxon>Eukaryota</taxon>
        <taxon>Sar</taxon>
        <taxon>Alveolata</taxon>
        <taxon>Dinophyceae</taxon>
        <taxon>Noctilucales</taxon>
        <taxon>Noctilucaceae</taxon>
        <taxon>Noctiluca</taxon>
    </lineage>
</organism>